<evidence type="ECO:0000313" key="12">
    <source>
        <dbReference type="Proteomes" id="UP000265431"/>
    </source>
</evidence>
<dbReference type="EMBL" id="QWGB01000003">
    <property type="protein sequence ID" value="RIJ26197.1"/>
    <property type="molecule type" value="Genomic_DNA"/>
</dbReference>
<evidence type="ECO:0000256" key="9">
    <source>
        <dbReference type="PIRSR" id="PIRSR006621-2"/>
    </source>
</evidence>
<evidence type="ECO:0000259" key="10">
    <source>
        <dbReference type="Pfam" id="PF01207"/>
    </source>
</evidence>
<dbReference type="InterPro" id="IPR001269">
    <property type="entry name" value="DUS_fam"/>
</dbReference>
<dbReference type="InterPro" id="IPR013785">
    <property type="entry name" value="Aldolase_TIM"/>
</dbReference>
<organism evidence="11 12">
    <name type="scientific">Henriciella barbarensis</name>
    <dbReference type="NCBI Taxonomy" id="86342"/>
    <lineage>
        <taxon>Bacteria</taxon>
        <taxon>Pseudomonadati</taxon>
        <taxon>Pseudomonadota</taxon>
        <taxon>Alphaproteobacteria</taxon>
        <taxon>Hyphomonadales</taxon>
        <taxon>Hyphomonadaceae</taxon>
        <taxon>Henriciella</taxon>
    </lineage>
</organism>
<dbReference type="Gene3D" id="3.20.20.70">
    <property type="entry name" value="Aldolase class I"/>
    <property type="match status" value="1"/>
</dbReference>
<dbReference type="CDD" id="cd02801">
    <property type="entry name" value="DUS_like_FMN"/>
    <property type="match status" value="1"/>
</dbReference>
<dbReference type="Proteomes" id="UP000265431">
    <property type="component" value="Unassembled WGS sequence"/>
</dbReference>
<keyword evidence="4 7" id="KW-0819">tRNA processing</keyword>
<evidence type="ECO:0000313" key="11">
    <source>
        <dbReference type="EMBL" id="RIJ26197.1"/>
    </source>
</evidence>
<evidence type="ECO:0000256" key="4">
    <source>
        <dbReference type="ARBA" id="ARBA00022694"/>
    </source>
</evidence>
<feature type="binding site" evidence="9">
    <location>
        <position position="170"/>
    </location>
    <ligand>
        <name>FMN</name>
        <dbReference type="ChEBI" id="CHEBI:58210"/>
    </ligand>
</feature>
<evidence type="ECO:0000256" key="7">
    <source>
        <dbReference type="PIRNR" id="PIRNR006621"/>
    </source>
</evidence>
<dbReference type="EC" id="1.3.1.-" evidence="7"/>
<reference evidence="11 12" key="1">
    <citation type="submission" date="2018-08" db="EMBL/GenBank/DDBJ databases">
        <title>Henriciella mobilis sp. nov., isolated from seawater.</title>
        <authorList>
            <person name="Cheng H."/>
            <person name="Wu Y.-H."/>
            <person name="Xu X.-W."/>
            <person name="Guo L.-L."/>
        </authorList>
    </citation>
    <scope>NUCLEOTIDE SEQUENCE [LARGE SCALE GENOMIC DNA]</scope>
    <source>
        <strain evidence="11 12">CCUG66934</strain>
    </source>
</reference>
<dbReference type="SUPFAM" id="SSF51395">
    <property type="entry name" value="FMN-linked oxidoreductases"/>
    <property type="match status" value="1"/>
</dbReference>
<evidence type="ECO:0000256" key="3">
    <source>
        <dbReference type="ARBA" id="ARBA00022643"/>
    </source>
</evidence>
<keyword evidence="12" id="KW-1185">Reference proteome</keyword>
<dbReference type="AlphaFoldDB" id="A0A399R8H0"/>
<feature type="binding site" evidence="9">
    <location>
        <begin position="225"/>
        <end position="226"/>
    </location>
    <ligand>
        <name>FMN</name>
        <dbReference type="ChEBI" id="CHEBI:58210"/>
    </ligand>
</feature>
<keyword evidence="9" id="KW-0547">Nucleotide-binding</keyword>
<comment type="similarity">
    <text evidence="7">Belongs to the dus family.</text>
</comment>
<evidence type="ECO:0000256" key="2">
    <source>
        <dbReference type="ARBA" id="ARBA00022630"/>
    </source>
</evidence>
<comment type="caution">
    <text evidence="11">The sequence shown here is derived from an EMBL/GenBank/DDBJ whole genome shotgun (WGS) entry which is preliminary data.</text>
</comment>
<feature type="domain" description="DUS-like FMN-binding" evidence="10">
    <location>
        <begin position="14"/>
        <end position="295"/>
    </location>
</feature>
<keyword evidence="2 7" id="KW-0285">Flavoprotein</keyword>
<dbReference type="PROSITE" id="PS01136">
    <property type="entry name" value="UPF0034"/>
    <property type="match status" value="1"/>
</dbReference>
<dbReference type="GO" id="GO:0050660">
    <property type="term" value="F:flavin adenine dinucleotide binding"/>
    <property type="evidence" value="ECO:0007669"/>
    <property type="project" value="InterPro"/>
</dbReference>
<name>A0A399R8H0_9PROT</name>
<evidence type="ECO:0000256" key="6">
    <source>
        <dbReference type="ARBA" id="ARBA00023002"/>
    </source>
</evidence>
<sequence>MEEMPQSLAERVWLAPMSGSTDAAFRRQAVRFGAEAVVSEMVAGETLAVARPDVVRRTCRHEGRGRWIVQLAARRPDDMRRGAELLAESGVDQIDINMGCPSRQVTGGQSGSALMKEPDLAKAIIDAALEGAHGLPVSLKMRLGWDDEMLNAPELGQYAQAAGLCMVAVHGRTRCQFYKGTANWRRVHDTVDAIDLPVIVNGDIDDCETADAALEQSGAHGVMIGRAAMGRPWLLGQVSAHLAERDDWQEPNEAEKLDSLVEQIEDSMALYGKTLGLRIVRKHISAAVDHLNGNWSLDVRRELRARACGFDEPMPLYAFLNELFADSAQVAA</sequence>
<dbReference type="PIRSF" id="PIRSF006621">
    <property type="entry name" value="Dus"/>
    <property type="match status" value="1"/>
</dbReference>
<accession>A0A399R8H0</accession>
<gene>
    <name evidence="11" type="ORF">D1224_00840</name>
</gene>
<proteinExistence type="inferred from homology"/>
<dbReference type="InterPro" id="IPR018517">
    <property type="entry name" value="tRNA_hU_synthase_CS"/>
</dbReference>
<comment type="function">
    <text evidence="7">Catalyzes the synthesis of 5,6-dihydrouridine (D), a modified base found in the D-loop of most tRNAs, via the reduction of the C5-C6 double bond in target uridines.</text>
</comment>
<dbReference type="GO" id="GO:0017150">
    <property type="term" value="F:tRNA dihydrouridine synthase activity"/>
    <property type="evidence" value="ECO:0007669"/>
    <property type="project" value="InterPro"/>
</dbReference>
<dbReference type="PANTHER" id="PTHR45846:SF1">
    <property type="entry name" value="TRNA-DIHYDROURIDINE(47) SYNTHASE [NAD(P)(+)]-LIKE"/>
    <property type="match status" value="1"/>
</dbReference>
<feature type="active site" description="Proton donor" evidence="8">
    <location>
        <position position="100"/>
    </location>
</feature>
<dbReference type="Pfam" id="PF01207">
    <property type="entry name" value="Dus"/>
    <property type="match status" value="1"/>
</dbReference>
<protein>
    <recommendedName>
        <fullName evidence="7">tRNA-dihydrouridine synthase</fullName>
        <ecNumber evidence="7">1.3.1.-</ecNumber>
    </recommendedName>
</protein>
<evidence type="ECO:0000256" key="8">
    <source>
        <dbReference type="PIRSR" id="PIRSR006621-1"/>
    </source>
</evidence>
<dbReference type="GO" id="GO:0003723">
    <property type="term" value="F:RNA binding"/>
    <property type="evidence" value="ECO:0007669"/>
    <property type="project" value="TreeGrafter"/>
</dbReference>
<comment type="cofactor">
    <cofactor evidence="1 7 9">
        <name>FMN</name>
        <dbReference type="ChEBI" id="CHEBI:58210"/>
    </cofactor>
</comment>
<keyword evidence="6 7" id="KW-0560">Oxidoreductase</keyword>
<feature type="binding site" evidence="9">
    <location>
        <position position="140"/>
    </location>
    <ligand>
        <name>FMN</name>
        <dbReference type="ChEBI" id="CHEBI:58210"/>
    </ligand>
</feature>
<dbReference type="OrthoDB" id="9764501at2"/>
<evidence type="ECO:0000256" key="1">
    <source>
        <dbReference type="ARBA" id="ARBA00001917"/>
    </source>
</evidence>
<keyword evidence="5" id="KW-0521">NADP</keyword>
<keyword evidence="3 7" id="KW-0288">FMN</keyword>
<dbReference type="InterPro" id="IPR035587">
    <property type="entry name" value="DUS-like_FMN-bd"/>
</dbReference>
<feature type="binding site" evidence="9">
    <location>
        <position position="70"/>
    </location>
    <ligand>
        <name>FMN</name>
        <dbReference type="ChEBI" id="CHEBI:58210"/>
    </ligand>
</feature>
<dbReference type="PANTHER" id="PTHR45846">
    <property type="entry name" value="TRNA-DIHYDROURIDINE(47) SYNTHASE [NAD(P)(+)]-LIKE"/>
    <property type="match status" value="1"/>
</dbReference>
<evidence type="ECO:0000256" key="5">
    <source>
        <dbReference type="ARBA" id="ARBA00022857"/>
    </source>
</evidence>